<proteinExistence type="predicted"/>
<dbReference type="GO" id="GO:0000902">
    <property type="term" value="P:cell morphogenesis"/>
    <property type="evidence" value="ECO:0007669"/>
    <property type="project" value="InterPro"/>
</dbReference>
<protein>
    <recommendedName>
        <fullName evidence="2">Cell morphogenesis protein N-terminal domain-containing protein</fullName>
    </recommendedName>
</protein>
<dbReference type="Proteomes" id="UP000070444">
    <property type="component" value="Unassembled WGS sequence"/>
</dbReference>
<evidence type="ECO:0000259" key="2">
    <source>
        <dbReference type="Pfam" id="PF14222"/>
    </source>
</evidence>
<dbReference type="Pfam" id="PF14222">
    <property type="entry name" value="MOR2-PAG1_N"/>
    <property type="match status" value="1"/>
</dbReference>
<dbReference type="SUPFAM" id="SSF48371">
    <property type="entry name" value="ARM repeat"/>
    <property type="match status" value="1"/>
</dbReference>
<dbReference type="OMA" id="CFENTHG"/>
<dbReference type="GO" id="GO:0005938">
    <property type="term" value="C:cell cortex"/>
    <property type="evidence" value="ECO:0007669"/>
    <property type="project" value="TreeGrafter"/>
</dbReference>
<dbReference type="EMBL" id="KQ964711">
    <property type="protein sequence ID" value="KXN66555.1"/>
    <property type="molecule type" value="Genomic_DNA"/>
</dbReference>
<dbReference type="InterPro" id="IPR025614">
    <property type="entry name" value="Cell_morpho_N"/>
</dbReference>
<evidence type="ECO:0000313" key="4">
    <source>
        <dbReference type="Proteomes" id="UP000070444"/>
    </source>
</evidence>
<feature type="domain" description="Cell morphogenesis protein N-terminal" evidence="2">
    <location>
        <begin position="198"/>
        <end position="755"/>
    </location>
</feature>
<name>A0A137NUR3_CONC2</name>
<sequence>METIKSTYSRADGSSSASNTHQAQNQVDSIWIPNQLESTVKSSIKQQTIAKTSKLEHYGKLWKLTLNSNSTTEALLTNLFQQFFDIVDKCLEFIDEANISGAFNLTNFLPNHLQEALDKSIYNLSYLARYHQQSWLNTLLTWKRIKLESISDQSFKLSNSLNSKKEIKQLFIYHLLLINLKNFLILFNNKTFFSKIRENLLESLIFEEILNFSPQIILKSNNHIKLFNLLSELIDCVSTLKFITLSDNFIAYLEKIPCDQQNQPQQSLTNFNEQQSIMIIYSMRYLKLKIYPDDALEETSEFLLSCSTFFKRVNITSLKNAYVEAFIELLLPLAPMVNAEVNFPSWAQAIDLIYQKAYKMSYKTRYHPIALPLISILLCVSTRENFQQKWMPMVEQCLPKLKDKSSRQYSIGCISRIIWVYLNRCPDPNNQLIEKKLDAIFKIIFPSLKKSATLVEFGLDHYALIIYFVTSWSFDYSYNEWYSSLLHIDLNSNLLDPLLLERLIIVMKATVFLMLDTFKKEKTPMFPYLSDFGLPNPLVQSPKNYPESLDELINFSDTKLVGIINTLSNVLSHILPNLDLLTSNCLINDEKYCNQKNSTALVTHAQTTSISESFSFAQNTRDILPDSSIRTYSHLSTLFITYSPEKQIQFDFLKQWLNSLPHLIPSPYTVSKSVDLCVKYLIHIDPQVSIASAQALKRLAKTCNLHILILKQMIKLIKSIDPKFSEVLASLSNKKSNCGGLEVLSLFLEILESWLSELNREDVNVEGIDTSNAWTLIEELEAIGLLLLCSTLHPIREHSLKILNTSFLIEKKLEDLIYRNTIRKSEPKSPTISLPGRVHLSEVLKLEETTQLVRNFTQKDLTSSSLERLTDLSHITLEECAISSNPNLISIWFRAFPSIVKYIHEKCPIATVLCRHYIYTKLVVYHNQIKIYCDEPLIGEALGISIPNSQLDTNNNLSSKDIFIDQWGQYLCFATVSTNTVNDQLPSPSYSKRKASISEGDPINSAKDLFRMVFILLSCENSKIRNLAVNALSNVNVKVYGAYLENLLPFIRLVQTDTQNFSKTRRQNKQNRFRSGIAKCLMSTSHLLKDDNLPNNEETQEDWMYQSLRIDFFKFSKTVYEALNSTKLGEVYFSFDLRMKLFQMAEQWCGHGQFASITRDRELRMMGDVLSQYTNIIERGQKTSEMENERKRVELEALNLMATLCNGPIIGRVATGSQGNMNSSHTFDISSIFRWIEAVFM</sequence>
<feature type="region of interest" description="Disordered" evidence="1">
    <location>
        <begin position="1"/>
        <end position="21"/>
    </location>
</feature>
<dbReference type="PANTHER" id="PTHR12295:SF30">
    <property type="entry name" value="PROTEIN FURRY"/>
    <property type="match status" value="1"/>
</dbReference>
<evidence type="ECO:0000313" key="3">
    <source>
        <dbReference type="EMBL" id="KXN66555.1"/>
    </source>
</evidence>
<dbReference type="GO" id="GO:0030427">
    <property type="term" value="C:site of polarized growth"/>
    <property type="evidence" value="ECO:0007669"/>
    <property type="project" value="TreeGrafter"/>
</dbReference>
<accession>A0A137NUR3</accession>
<keyword evidence="4" id="KW-1185">Reference proteome</keyword>
<dbReference type="STRING" id="796925.A0A137NUR3"/>
<evidence type="ECO:0000256" key="1">
    <source>
        <dbReference type="SAM" id="MobiDB-lite"/>
    </source>
</evidence>
<gene>
    <name evidence="3" type="ORF">CONCODRAFT_11562</name>
</gene>
<dbReference type="InterPro" id="IPR016024">
    <property type="entry name" value="ARM-type_fold"/>
</dbReference>
<dbReference type="PANTHER" id="PTHR12295">
    <property type="entry name" value="FURRY-RELATED"/>
    <property type="match status" value="1"/>
</dbReference>
<dbReference type="AlphaFoldDB" id="A0A137NUR3"/>
<dbReference type="OrthoDB" id="6287725at2759"/>
<feature type="non-terminal residue" evidence="3">
    <location>
        <position position="1241"/>
    </location>
</feature>
<dbReference type="InterPro" id="IPR039867">
    <property type="entry name" value="Furry/Tao3/Mor2"/>
</dbReference>
<reference evidence="3 4" key="1">
    <citation type="journal article" date="2015" name="Genome Biol. Evol.">
        <title>Phylogenomic analyses indicate that early fungi evolved digesting cell walls of algal ancestors of land plants.</title>
        <authorList>
            <person name="Chang Y."/>
            <person name="Wang S."/>
            <person name="Sekimoto S."/>
            <person name="Aerts A.L."/>
            <person name="Choi C."/>
            <person name="Clum A."/>
            <person name="LaButti K.M."/>
            <person name="Lindquist E.A."/>
            <person name="Yee Ngan C."/>
            <person name="Ohm R.A."/>
            <person name="Salamov A.A."/>
            <person name="Grigoriev I.V."/>
            <person name="Spatafora J.W."/>
            <person name="Berbee M.L."/>
        </authorList>
    </citation>
    <scope>NUCLEOTIDE SEQUENCE [LARGE SCALE GENOMIC DNA]</scope>
    <source>
        <strain evidence="3 4">NRRL 28638</strain>
    </source>
</reference>
<organism evidence="3 4">
    <name type="scientific">Conidiobolus coronatus (strain ATCC 28846 / CBS 209.66 / NRRL 28638)</name>
    <name type="common">Delacroixia coronata</name>
    <dbReference type="NCBI Taxonomy" id="796925"/>
    <lineage>
        <taxon>Eukaryota</taxon>
        <taxon>Fungi</taxon>
        <taxon>Fungi incertae sedis</taxon>
        <taxon>Zoopagomycota</taxon>
        <taxon>Entomophthoromycotina</taxon>
        <taxon>Entomophthoromycetes</taxon>
        <taxon>Entomophthorales</taxon>
        <taxon>Ancylistaceae</taxon>
        <taxon>Conidiobolus</taxon>
    </lineage>
</organism>